<proteinExistence type="predicted"/>
<evidence type="ECO:0000313" key="1">
    <source>
        <dbReference type="EMBL" id="KAJ6958231.1"/>
    </source>
</evidence>
<dbReference type="EMBL" id="JAQIZT010000018">
    <property type="protein sequence ID" value="KAJ6958231.1"/>
    <property type="molecule type" value="Genomic_DNA"/>
</dbReference>
<accession>A0AAD6LCL3</accession>
<gene>
    <name evidence="1" type="ORF">NC653_040011</name>
</gene>
<dbReference type="Proteomes" id="UP001164929">
    <property type="component" value="Chromosome 18"/>
</dbReference>
<organism evidence="1 2">
    <name type="scientific">Populus alba x Populus x berolinensis</name>
    <dbReference type="NCBI Taxonomy" id="444605"/>
    <lineage>
        <taxon>Eukaryota</taxon>
        <taxon>Viridiplantae</taxon>
        <taxon>Streptophyta</taxon>
        <taxon>Embryophyta</taxon>
        <taxon>Tracheophyta</taxon>
        <taxon>Spermatophyta</taxon>
        <taxon>Magnoliopsida</taxon>
        <taxon>eudicotyledons</taxon>
        <taxon>Gunneridae</taxon>
        <taxon>Pentapetalae</taxon>
        <taxon>rosids</taxon>
        <taxon>fabids</taxon>
        <taxon>Malpighiales</taxon>
        <taxon>Salicaceae</taxon>
        <taxon>Saliceae</taxon>
        <taxon>Populus</taxon>
    </lineage>
</organism>
<evidence type="ECO:0000313" key="2">
    <source>
        <dbReference type="Proteomes" id="UP001164929"/>
    </source>
</evidence>
<protein>
    <submittedName>
        <fullName evidence="1">Uncharacterized protein</fullName>
    </submittedName>
</protein>
<sequence length="47" mass="5564">MELRLMKTIMTVCHVYDKEENHVAFDKLAPQESHPVTFLKRVMPDYA</sequence>
<name>A0AAD6LCL3_9ROSI</name>
<comment type="caution">
    <text evidence="1">The sequence shown here is derived from an EMBL/GenBank/DDBJ whole genome shotgun (WGS) entry which is preliminary data.</text>
</comment>
<keyword evidence="2" id="KW-1185">Reference proteome</keyword>
<dbReference type="AlphaFoldDB" id="A0AAD6LCL3"/>
<reference evidence="1 2" key="1">
    <citation type="journal article" date="2023" name="Mol. Ecol. Resour.">
        <title>Chromosome-level genome assembly of a triploid poplar Populus alba 'Berolinensis'.</title>
        <authorList>
            <person name="Chen S."/>
            <person name="Yu Y."/>
            <person name="Wang X."/>
            <person name="Wang S."/>
            <person name="Zhang T."/>
            <person name="Zhou Y."/>
            <person name="He R."/>
            <person name="Meng N."/>
            <person name="Wang Y."/>
            <person name="Liu W."/>
            <person name="Liu Z."/>
            <person name="Liu J."/>
            <person name="Guo Q."/>
            <person name="Huang H."/>
            <person name="Sederoff R.R."/>
            <person name="Wang G."/>
            <person name="Qu G."/>
            <person name="Chen S."/>
        </authorList>
    </citation>
    <scope>NUCLEOTIDE SEQUENCE [LARGE SCALE GENOMIC DNA]</scope>
    <source>
        <strain evidence="1">SC-2020</strain>
    </source>
</reference>